<protein>
    <submittedName>
        <fullName evidence="2">Uncharacterized protein</fullName>
    </submittedName>
</protein>
<reference evidence="2 3" key="1">
    <citation type="journal article" date="2018" name="Sci. Rep.">
        <title>Genomic signatures of local adaptation to the degree of environmental predictability in rotifers.</title>
        <authorList>
            <person name="Franch-Gras L."/>
            <person name="Hahn C."/>
            <person name="Garcia-Roger E.M."/>
            <person name="Carmona M.J."/>
            <person name="Serra M."/>
            <person name="Gomez A."/>
        </authorList>
    </citation>
    <scope>NUCLEOTIDE SEQUENCE [LARGE SCALE GENOMIC DNA]</scope>
    <source>
        <strain evidence="2">HYR1</strain>
    </source>
</reference>
<dbReference type="Proteomes" id="UP000276133">
    <property type="component" value="Unassembled WGS sequence"/>
</dbReference>
<name>A0A3M7Q5I4_BRAPC</name>
<accession>A0A3M7Q5I4</accession>
<feature type="region of interest" description="Disordered" evidence="1">
    <location>
        <begin position="69"/>
        <end position="102"/>
    </location>
</feature>
<proteinExistence type="predicted"/>
<dbReference type="AlphaFoldDB" id="A0A3M7Q5I4"/>
<evidence type="ECO:0000313" key="2">
    <source>
        <dbReference type="EMBL" id="RNA06452.1"/>
    </source>
</evidence>
<comment type="caution">
    <text evidence="2">The sequence shown here is derived from an EMBL/GenBank/DDBJ whole genome shotgun (WGS) entry which is preliminary data.</text>
</comment>
<organism evidence="2 3">
    <name type="scientific">Brachionus plicatilis</name>
    <name type="common">Marine rotifer</name>
    <name type="synonym">Brachionus muelleri</name>
    <dbReference type="NCBI Taxonomy" id="10195"/>
    <lineage>
        <taxon>Eukaryota</taxon>
        <taxon>Metazoa</taxon>
        <taxon>Spiralia</taxon>
        <taxon>Gnathifera</taxon>
        <taxon>Rotifera</taxon>
        <taxon>Eurotatoria</taxon>
        <taxon>Monogononta</taxon>
        <taxon>Pseudotrocha</taxon>
        <taxon>Ploima</taxon>
        <taxon>Brachionidae</taxon>
        <taxon>Brachionus</taxon>
    </lineage>
</organism>
<evidence type="ECO:0000256" key="1">
    <source>
        <dbReference type="SAM" id="MobiDB-lite"/>
    </source>
</evidence>
<keyword evidence="3" id="KW-1185">Reference proteome</keyword>
<gene>
    <name evidence="2" type="ORF">BpHYR1_000383</name>
</gene>
<dbReference type="EMBL" id="REGN01007389">
    <property type="protein sequence ID" value="RNA06452.1"/>
    <property type="molecule type" value="Genomic_DNA"/>
</dbReference>
<evidence type="ECO:0000313" key="3">
    <source>
        <dbReference type="Proteomes" id="UP000276133"/>
    </source>
</evidence>
<sequence>MDMRFCEVTYKIKEQRLVPLIQNKFITLEVDATLNVAPCCIHGNLAQELIQGYLMCRLDNDSSGLRKLTGRTQSKHFDKRSSCRPRLAQGEHHSRSTPACHM</sequence>